<evidence type="ECO:0000313" key="2">
    <source>
        <dbReference type="Proteomes" id="UP000177011"/>
    </source>
</evidence>
<name>A0A1F8DZV3_9BACT</name>
<dbReference type="Proteomes" id="UP000177011">
    <property type="component" value="Unassembled WGS sequence"/>
</dbReference>
<protein>
    <submittedName>
        <fullName evidence="1">Uncharacterized protein</fullName>
    </submittedName>
</protein>
<dbReference type="EMBL" id="MGIS01000002">
    <property type="protein sequence ID" value="OGM94111.1"/>
    <property type="molecule type" value="Genomic_DNA"/>
</dbReference>
<gene>
    <name evidence="1" type="ORF">A2935_03735</name>
</gene>
<proteinExistence type="predicted"/>
<accession>A0A1F8DZV3</accession>
<organism evidence="1 2">
    <name type="scientific">Candidatus Wolfebacteria bacterium RIFCSPLOWO2_01_FULL_47_17b</name>
    <dbReference type="NCBI Taxonomy" id="1802558"/>
    <lineage>
        <taxon>Bacteria</taxon>
        <taxon>Candidatus Wolfeibacteriota</taxon>
    </lineage>
</organism>
<evidence type="ECO:0000313" key="1">
    <source>
        <dbReference type="EMBL" id="OGM94111.1"/>
    </source>
</evidence>
<reference evidence="1 2" key="1">
    <citation type="journal article" date="2016" name="Nat. Commun.">
        <title>Thousands of microbial genomes shed light on interconnected biogeochemical processes in an aquifer system.</title>
        <authorList>
            <person name="Anantharaman K."/>
            <person name="Brown C.T."/>
            <person name="Hug L.A."/>
            <person name="Sharon I."/>
            <person name="Castelle C.J."/>
            <person name="Probst A.J."/>
            <person name="Thomas B.C."/>
            <person name="Singh A."/>
            <person name="Wilkins M.J."/>
            <person name="Karaoz U."/>
            <person name="Brodie E.L."/>
            <person name="Williams K.H."/>
            <person name="Hubbard S.S."/>
            <person name="Banfield J.F."/>
        </authorList>
    </citation>
    <scope>NUCLEOTIDE SEQUENCE [LARGE SCALE GENOMIC DNA]</scope>
</reference>
<dbReference type="AlphaFoldDB" id="A0A1F8DZV3"/>
<comment type="caution">
    <text evidence="1">The sequence shown here is derived from an EMBL/GenBank/DDBJ whole genome shotgun (WGS) entry which is preliminary data.</text>
</comment>
<sequence>MNYDLRFDVCKKLRELENGKGYEKESADGLKNILRSSQEFSKDEIIYLNSEIDKIVKKANTNTDDTLSKYLPYAAAFVAGYGARWLQDKAGEWIEEGEHMAQKELAAKISF</sequence>